<keyword evidence="4 7" id="KW-0812">Transmembrane</keyword>
<sequence>MGKFVSNIRGFGLSWRSSKWFILVTIGLALFAETFLYGFLVPMLPYMLGSRLSVPHEKLQKLMSNVLAVHGIVSVIAGPVIGHFADKISSRKIPLQLSLLACIVGTGMVAAATSIPVLFAGRVMQGLAGASVWIVGCATVADNTDRSHMGKIQGIMMSFISAGLIGGPLVSGLVLEYFGYWTAWALPVALLGLDLLARFIMVENGPQIGKRDKEHMPRSEMCDDVTAPLLGSTEDTKSGPVAQNFWRVILTDERALAALFIGIATKTIATSFHATLPLFIEEEFGWGSRESGGLFACLILPTLVFSPIAGWLRDRHGVKTPAAVSSFFQVIVFGLLGLVGTKAFSWTSPTSGGDILYTGCVLAIGVAQPFMNVGSVELSIVVKLYQEESPGIFGSDGGMSRVVSLIEVAASLGTVLGPVIGGFIKETFGYNSMCWSWSVLNGVLAIVSICFLSRKRDRQQT</sequence>
<evidence type="ECO:0000256" key="5">
    <source>
        <dbReference type="ARBA" id="ARBA00022989"/>
    </source>
</evidence>
<dbReference type="PANTHER" id="PTHR23506">
    <property type="entry name" value="GH10249P"/>
    <property type="match status" value="1"/>
</dbReference>
<feature type="domain" description="Major facilitator superfamily (MFS) profile" evidence="8">
    <location>
        <begin position="22"/>
        <end position="456"/>
    </location>
</feature>
<dbReference type="STRING" id="933388.S8BDT0"/>
<dbReference type="InterPro" id="IPR011701">
    <property type="entry name" value="MFS"/>
</dbReference>
<evidence type="ECO:0000259" key="8">
    <source>
        <dbReference type="PROSITE" id="PS50850"/>
    </source>
</evidence>
<dbReference type="GO" id="GO:0022857">
    <property type="term" value="F:transmembrane transporter activity"/>
    <property type="evidence" value="ECO:0007669"/>
    <property type="project" value="InterPro"/>
</dbReference>
<dbReference type="HOGENOM" id="CLU_001265_51_1_1"/>
<organism evidence="9 10">
    <name type="scientific">Penicillium oxalicum (strain 114-2 / CGMCC 5302)</name>
    <name type="common">Penicillium decumbens</name>
    <dbReference type="NCBI Taxonomy" id="933388"/>
    <lineage>
        <taxon>Eukaryota</taxon>
        <taxon>Fungi</taxon>
        <taxon>Dikarya</taxon>
        <taxon>Ascomycota</taxon>
        <taxon>Pezizomycotina</taxon>
        <taxon>Eurotiomycetes</taxon>
        <taxon>Eurotiomycetidae</taxon>
        <taxon>Eurotiales</taxon>
        <taxon>Aspergillaceae</taxon>
        <taxon>Penicillium</taxon>
    </lineage>
</organism>
<evidence type="ECO:0000256" key="1">
    <source>
        <dbReference type="ARBA" id="ARBA00004141"/>
    </source>
</evidence>
<comment type="similarity">
    <text evidence="2">Belongs to the major facilitator superfamily. Vesicular transporter family.</text>
</comment>
<feature type="transmembrane region" description="Helical" evidence="7">
    <location>
        <begin position="123"/>
        <end position="142"/>
    </location>
</feature>
<dbReference type="OrthoDB" id="5086884at2759"/>
<dbReference type="InterPro" id="IPR020846">
    <property type="entry name" value="MFS_dom"/>
</dbReference>
<evidence type="ECO:0000313" key="10">
    <source>
        <dbReference type="Proteomes" id="UP000019376"/>
    </source>
</evidence>
<name>S8BDT0_PENO1</name>
<reference evidence="9 10" key="1">
    <citation type="journal article" date="2013" name="PLoS ONE">
        <title>Genomic and secretomic analyses reveal unique features of the lignocellulolytic enzyme system of Penicillium decumbens.</title>
        <authorList>
            <person name="Liu G."/>
            <person name="Zhang L."/>
            <person name="Wei X."/>
            <person name="Zou G."/>
            <person name="Qin Y."/>
            <person name="Ma L."/>
            <person name="Li J."/>
            <person name="Zheng H."/>
            <person name="Wang S."/>
            <person name="Wang C."/>
            <person name="Xun L."/>
            <person name="Zhao G.-P."/>
            <person name="Zhou Z."/>
            <person name="Qu Y."/>
        </authorList>
    </citation>
    <scope>NUCLEOTIDE SEQUENCE [LARGE SCALE GENOMIC DNA]</scope>
    <source>
        <strain evidence="10">114-2 / CGMCC 5302</strain>
    </source>
</reference>
<dbReference type="PANTHER" id="PTHR23506:SF35">
    <property type="entry name" value="MAJOR FACILITATOR SUPERFAMILY (MFS) PROFILE DOMAIN-CONTAINING PROTEIN-RELATED"/>
    <property type="match status" value="1"/>
</dbReference>
<feature type="transmembrane region" description="Helical" evidence="7">
    <location>
        <begin position="20"/>
        <end position="42"/>
    </location>
</feature>
<feature type="transmembrane region" description="Helical" evidence="7">
    <location>
        <begin position="154"/>
        <end position="175"/>
    </location>
</feature>
<gene>
    <name evidence="9" type="ORF">PDE_08154</name>
</gene>
<feature type="transmembrane region" description="Helical" evidence="7">
    <location>
        <begin position="255"/>
        <end position="280"/>
    </location>
</feature>
<evidence type="ECO:0000256" key="3">
    <source>
        <dbReference type="ARBA" id="ARBA00022448"/>
    </source>
</evidence>
<dbReference type="GO" id="GO:0016020">
    <property type="term" value="C:membrane"/>
    <property type="evidence" value="ECO:0007669"/>
    <property type="project" value="UniProtKB-SubCell"/>
</dbReference>
<proteinExistence type="inferred from homology"/>
<feature type="transmembrane region" description="Helical" evidence="7">
    <location>
        <begin position="292"/>
        <end position="312"/>
    </location>
</feature>
<dbReference type="PROSITE" id="PS50850">
    <property type="entry name" value="MFS"/>
    <property type="match status" value="1"/>
</dbReference>
<protein>
    <recommendedName>
        <fullName evidence="8">Major facilitator superfamily (MFS) profile domain-containing protein</fullName>
    </recommendedName>
</protein>
<dbReference type="PhylomeDB" id="S8BDT0"/>
<keyword evidence="3" id="KW-0813">Transport</keyword>
<feature type="transmembrane region" description="Helical" evidence="7">
    <location>
        <begin position="402"/>
        <end position="424"/>
    </location>
</feature>
<dbReference type="Proteomes" id="UP000019376">
    <property type="component" value="Unassembled WGS sequence"/>
</dbReference>
<dbReference type="CDD" id="cd17325">
    <property type="entry name" value="MFS_MdtG_SLC18_like"/>
    <property type="match status" value="1"/>
</dbReference>
<dbReference type="Gene3D" id="1.20.1720.10">
    <property type="entry name" value="Multidrug resistance protein D"/>
    <property type="match status" value="1"/>
</dbReference>
<dbReference type="eggNOG" id="KOG3764">
    <property type="taxonomic scope" value="Eukaryota"/>
</dbReference>
<evidence type="ECO:0000313" key="9">
    <source>
        <dbReference type="EMBL" id="EPS33192.1"/>
    </source>
</evidence>
<evidence type="ECO:0000256" key="4">
    <source>
        <dbReference type="ARBA" id="ARBA00022692"/>
    </source>
</evidence>
<keyword evidence="5 7" id="KW-1133">Transmembrane helix</keyword>
<accession>S8BDT0</accession>
<dbReference type="InterPro" id="IPR036259">
    <property type="entry name" value="MFS_trans_sf"/>
</dbReference>
<dbReference type="SUPFAM" id="SSF103473">
    <property type="entry name" value="MFS general substrate transporter"/>
    <property type="match status" value="1"/>
</dbReference>
<feature type="transmembrane region" description="Helical" evidence="7">
    <location>
        <begin position="430"/>
        <end position="452"/>
    </location>
</feature>
<feature type="transmembrane region" description="Helical" evidence="7">
    <location>
        <begin position="324"/>
        <end position="344"/>
    </location>
</feature>
<dbReference type="EMBL" id="KB644415">
    <property type="protein sequence ID" value="EPS33192.1"/>
    <property type="molecule type" value="Genomic_DNA"/>
</dbReference>
<feature type="transmembrane region" description="Helical" evidence="7">
    <location>
        <begin position="62"/>
        <end position="85"/>
    </location>
</feature>
<dbReference type="Pfam" id="PF07690">
    <property type="entry name" value="MFS_1"/>
    <property type="match status" value="1"/>
</dbReference>
<comment type="subcellular location">
    <subcellularLocation>
        <location evidence="1">Membrane</location>
        <topology evidence="1">Multi-pass membrane protein</topology>
    </subcellularLocation>
</comment>
<dbReference type="AlphaFoldDB" id="S8BDT0"/>
<keyword evidence="10" id="KW-1185">Reference proteome</keyword>
<evidence type="ECO:0000256" key="2">
    <source>
        <dbReference type="ARBA" id="ARBA00006829"/>
    </source>
</evidence>
<dbReference type="PRINTS" id="PR01035">
    <property type="entry name" value="TCRTETA"/>
</dbReference>
<feature type="transmembrane region" description="Helical" evidence="7">
    <location>
        <begin position="181"/>
        <end position="201"/>
    </location>
</feature>
<keyword evidence="6 7" id="KW-0472">Membrane</keyword>
<feature type="transmembrane region" description="Helical" evidence="7">
    <location>
        <begin position="97"/>
        <end position="117"/>
    </location>
</feature>
<dbReference type="Gene3D" id="1.20.1250.20">
    <property type="entry name" value="MFS general substrate transporter like domains"/>
    <property type="match status" value="1"/>
</dbReference>
<dbReference type="InterPro" id="IPR001958">
    <property type="entry name" value="Tet-R_TetA/multi-R_MdtG-like"/>
</dbReference>
<dbReference type="InterPro" id="IPR050930">
    <property type="entry name" value="MFS_Vesicular_Transporter"/>
</dbReference>
<evidence type="ECO:0000256" key="6">
    <source>
        <dbReference type="ARBA" id="ARBA00023136"/>
    </source>
</evidence>
<feature type="transmembrane region" description="Helical" evidence="7">
    <location>
        <begin position="356"/>
        <end position="381"/>
    </location>
</feature>
<evidence type="ECO:0000256" key="7">
    <source>
        <dbReference type="SAM" id="Phobius"/>
    </source>
</evidence>